<accession>A0A1T4Z530</accession>
<sequence length="217" mass="23853">MSEEKRQLPLWQESLLLVATALVLALIVKTFFFQAFYIPSDSMVPTMVKNDKLLVQKWSYWSGGPERGDIVVFRDPGNWLGPDVDESSNAVQRGLELVGLFPSGGHLIKRVIGTGGDRVICCDAEGRTTVNGEPIDEPYLADQSVNADQTFDVKVPKGYLWVQGDNRGNSADSRAHLGEPGGGFIADEDVVGKAWLRVWPLNRFGTIEGTDAFDEVP</sequence>
<dbReference type="EC" id="3.4.21.89" evidence="4 7"/>
<dbReference type="InterPro" id="IPR019758">
    <property type="entry name" value="Pept_S26A_signal_pept_1_CS"/>
</dbReference>
<evidence type="ECO:0000259" key="8">
    <source>
        <dbReference type="Pfam" id="PF10502"/>
    </source>
</evidence>
<dbReference type="PANTHER" id="PTHR43390">
    <property type="entry name" value="SIGNAL PEPTIDASE I"/>
    <property type="match status" value="1"/>
</dbReference>
<dbReference type="GO" id="GO:0005886">
    <property type="term" value="C:plasma membrane"/>
    <property type="evidence" value="ECO:0007669"/>
    <property type="project" value="UniProtKB-SubCell"/>
</dbReference>
<evidence type="ECO:0000313" key="10">
    <source>
        <dbReference type="Proteomes" id="UP000191040"/>
    </source>
</evidence>
<dbReference type="OrthoDB" id="9815782at2"/>
<dbReference type="Gene3D" id="2.10.109.10">
    <property type="entry name" value="Umud Fragment, subunit A"/>
    <property type="match status" value="1"/>
</dbReference>
<dbReference type="EMBL" id="LT796768">
    <property type="protein sequence ID" value="SKB08645.1"/>
    <property type="molecule type" value="Genomic_DNA"/>
</dbReference>
<comment type="similarity">
    <text evidence="3 7">Belongs to the peptidase S26 family.</text>
</comment>
<dbReference type="Proteomes" id="UP000191040">
    <property type="component" value="Chromosome I"/>
</dbReference>
<comment type="subcellular location">
    <subcellularLocation>
        <location evidence="2">Cell membrane</location>
        <topology evidence="2">Single-pass type II membrane protein</topology>
    </subcellularLocation>
    <subcellularLocation>
        <location evidence="7">Membrane</location>
        <topology evidence="7">Single-pass type II membrane protein</topology>
    </subcellularLocation>
</comment>
<dbReference type="CDD" id="cd06530">
    <property type="entry name" value="S26_SPase_I"/>
    <property type="match status" value="1"/>
</dbReference>
<evidence type="ECO:0000256" key="7">
    <source>
        <dbReference type="RuleBase" id="RU362042"/>
    </source>
</evidence>
<proteinExistence type="inferred from homology"/>
<dbReference type="GO" id="GO:0006465">
    <property type="term" value="P:signal peptide processing"/>
    <property type="evidence" value="ECO:0007669"/>
    <property type="project" value="InterPro"/>
</dbReference>
<dbReference type="InterPro" id="IPR000223">
    <property type="entry name" value="Pept_S26A_signal_pept_1"/>
</dbReference>
<dbReference type="STRING" id="1736691.SAMN06295964_2266"/>
<evidence type="ECO:0000256" key="5">
    <source>
        <dbReference type="ARBA" id="ARBA00022801"/>
    </source>
</evidence>
<dbReference type="PROSITE" id="PS00761">
    <property type="entry name" value="SPASE_I_3"/>
    <property type="match status" value="1"/>
</dbReference>
<evidence type="ECO:0000256" key="3">
    <source>
        <dbReference type="ARBA" id="ARBA00009370"/>
    </source>
</evidence>
<feature type="active site" evidence="6">
    <location>
        <position position="42"/>
    </location>
</feature>
<dbReference type="GO" id="GO:0009003">
    <property type="term" value="F:signal peptidase activity"/>
    <property type="evidence" value="ECO:0007669"/>
    <property type="project" value="UniProtKB-EC"/>
</dbReference>
<dbReference type="AlphaFoldDB" id="A0A1T4Z530"/>
<comment type="catalytic activity">
    <reaction evidence="1 7">
        <text>Cleavage of hydrophobic, N-terminal signal or leader sequences from secreted and periplasmic proteins.</text>
        <dbReference type="EC" id="3.4.21.89"/>
    </reaction>
</comment>
<dbReference type="SUPFAM" id="SSF51306">
    <property type="entry name" value="LexA/Signal peptidase"/>
    <property type="match status" value="1"/>
</dbReference>
<dbReference type="Pfam" id="PF10502">
    <property type="entry name" value="Peptidase_S26"/>
    <property type="match status" value="1"/>
</dbReference>
<evidence type="ECO:0000256" key="1">
    <source>
        <dbReference type="ARBA" id="ARBA00000677"/>
    </source>
</evidence>
<keyword evidence="10" id="KW-1185">Reference proteome</keyword>
<dbReference type="NCBIfam" id="TIGR02227">
    <property type="entry name" value="sigpep_I_bact"/>
    <property type="match status" value="1"/>
</dbReference>
<reference evidence="10" key="1">
    <citation type="submission" date="2017-02" db="EMBL/GenBank/DDBJ databases">
        <authorList>
            <person name="Varghese N."/>
            <person name="Submissions S."/>
        </authorList>
    </citation>
    <scope>NUCLEOTIDE SEQUENCE [LARGE SCALE GENOMIC DNA]</scope>
    <source>
        <strain evidence="10">9H-4</strain>
    </source>
</reference>
<protein>
    <recommendedName>
        <fullName evidence="4 7">Signal peptidase I</fullName>
        <ecNumber evidence="4 7">3.4.21.89</ecNumber>
    </recommendedName>
</protein>
<gene>
    <name evidence="9" type="ORF">SAMN06295964_2266</name>
</gene>
<dbReference type="PANTHER" id="PTHR43390:SF1">
    <property type="entry name" value="CHLOROPLAST PROCESSING PEPTIDASE"/>
    <property type="match status" value="1"/>
</dbReference>
<dbReference type="InterPro" id="IPR036286">
    <property type="entry name" value="LexA/Signal_pep-like_sf"/>
</dbReference>
<keyword evidence="5 7" id="KW-0378">Hydrolase</keyword>
<dbReference type="InterPro" id="IPR019533">
    <property type="entry name" value="Peptidase_S26"/>
</dbReference>
<organism evidence="9 10">
    <name type="scientific">Aeromicrobium choanae</name>
    <dbReference type="NCBI Taxonomy" id="1736691"/>
    <lineage>
        <taxon>Bacteria</taxon>
        <taxon>Bacillati</taxon>
        <taxon>Actinomycetota</taxon>
        <taxon>Actinomycetes</taxon>
        <taxon>Propionibacteriales</taxon>
        <taxon>Nocardioidaceae</taxon>
        <taxon>Aeromicrobium</taxon>
    </lineage>
</organism>
<evidence type="ECO:0000256" key="6">
    <source>
        <dbReference type="PIRSR" id="PIRSR600223-1"/>
    </source>
</evidence>
<feature type="active site" evidence="6">
    <location>
        <position position="109"/>
    </location>
</feature>
<keyword evidence="7" id="KW-0472">Membrane</keyword>
<feature type="transmembrane region" description="Helical" evidence="7">
    <location>
        <begin position="15"/>
        <end position="37"/>
    </location>
</feature>
<evidence type="ECO:0000256" key="2">
    <source>
        <dbReference type="ARBA" id="ARBA00004401"/>
    </source>
</evidence>
<dbReference type="GO" id="GO:0004252">
    <property type="term" value="F:serine-type endopeptidase activity"/>
    <property type="evidence" value="ECO:0007669"/>
    <property type="project" value="InterPro"/>
</dbReference>
<dbReference type="RefSeq" id="WP_078700256.1">
    <property type="nucleotide sequence ID" value="NZ_LT796768.1"/>
</dbReference>
<keyword evidence="7" id="KW-0812">Transmembrane</keyword>
<keyword evidence="7" id="KW-1133">Transmembrane helix</keyword>
<dbReference type="PRINTS" id="PR00727">
    <property type="entry name" value="LEADERPTASE"/>
</dbReference>
<evidence type="ECO:0000256" key="4">
    <source>
        <dbReference type="ARBA" id="ARBA00013208"/>
    </source>
</evidence>
<evidence type="ECO:0000313" key="9">
    <source>
        <dbReference type="EMBL" id="SKB08645.1"/>
    </source>
</evidence>
<feature type="domain" description="Peptidase S26" evidence="8">
    <location>
        <begin position="12"/>
        <end position="199"/>
    </location>
</feature>
<keyword evidence="7" id="KW-0645">Protease</keyword>
<name>A0A1T4Z530_9ACTN</name>